<gene>
    <name evidence="1" type="ORF">BCR42DRAFT_303653</name>
</gene>
<dbReference type="AlphaFoldDB" id="A0A1X2IAT7"/>
<dbReference type="Proteomes" id="UP000193560">
    <property type="component" value="Unassembled WGS sequence"/>
</dbReference>
<dbReference type="OrthoDB" id="2263825at2759"/>
<dbReference type="EMBL" id="MCGE01000017">
    <property type="protein sequence ID" value="ORZ13044.1"/>
    <property type="molecule type" value="Genomic_DNA"/>
</dbReference>
<feature type="non-terminal residue" evidence="1">
    <location>
        <position position="1"/>
    </location>
</feature>
<evidence type="ECO:0000313" key="2">
    <source>
        <dbReference type="Proteomes" id="UP000193560"/>
    </source>
</evidence>
<keyword evidence="2" id="KW-1185">Reference proteome</keyword>
<name>A0A1X2IAT7_9FUNG</name>
<comment type="caution">
    <text evidence="1">The sequence shown here is derived from an EMBL/GenBank/DDBJ whole genome shotgun (WGS) entry which is preliminary data.</text>
</comment>
<dbReference type="STRING" id="90262.A0A1X2IAT7"/>
<accession>A0A1X2IAT7</accession>
<proteinExistence type="predicted"/>
<reference evidence="1 2" key="1">
    <citation type="submission" date="2016-07" db="EMBL/GenBank/DDBJ databases">
        <title>Pervasive Adenine N6-methylation of Active Genes in Fungi.</title>
        <authorList>
            <consortium name="DOE Joint Genome Institute"/>
            <person name="Mondo S.J."/>
            <person name="Dannebaum R.O."/>
            <person name="Kuo R.C."/>
            <person name="Labutti K."/>
            <person name="Haridas S."/>
            <person name="Kuo A."/>
            <person name="Salamov A."/>
            <person name="Ahrendt S.R."/>
            <person name="Lipzen A."/>
            <person name="Sullivan W."/>
            <person name="Andreopoulos W.B."/>
            <person name="Clum A."/>
            <person name="Lindquist E."/>
            <person name="Daum C."/>
            <person name="Ramamoorthy G.K."/>
            <person name="Gryganskyi A."/>
            <person name="Culley D."/>
            <person name="Magnuson J.K."/>
            <person name="James T.Y."/>
            <person name="O'Malley M.A."/>
            <person name="Stajich J.E."/>
            <person name="Spatafora J.W."/>
            <person name="Visel A."/>
            <person name="Grigoriev I.V."/>
        </authorList>
    </citation>
    <scope>NUCLEOTIDE SEQUENCE [LARGE SCALE GENOMIC DNA]</scope>
    <source>
        <strain evidence="1 2">NRRL 1336</strain>
    </source>
</reference>
<evidence type="ECO:0000313" key="1">
    <source>
        <dbReference type="EMBL" id="ORZ13044.1"/>
    </source>
</evidence>
<organism evidence="1 2">
    <name type="scientific">Absidia repens</name>
    <dbReference type="NCBI Taxonomy" id="90262"/>
    <lineage>
        <taxon>Eukaryota</taxon>
        <taxon>Fungi</taxon>
        <taxon>Fungi incertae sedis</taxon>
        <taxon>Mucoromycota</taxon>
        <taxon>Mucoromycotina</taxon>
        <taxon>Mucoromycetes</taxon>
        <taxon>Mucorales</taxon>
        <taxon>Cunninghamellaceae</taxon>
        <taxon>Absidia</taxon>
    </lineage>
</organism>
<sequence length="250" mass="28341">STDYDVHVDQLIQHITTHWKFDHLDSIQAQSYKHIATQVQQHVRITVKSASDTTWGQQQVILNPSSVDMMDVDILMAQIFGAIQSHTQGKLPLEWDRLGDQLGKPALESYLRKIVLSHCGPPISTAGDDNSNTKNDDPMMIISAQCLVENSNQLSAQLDRYIGTHLLHIFDIMDRHVLPDLLTATSENLRGVLDYFNSVFLNKDDQELLLEVLPWQGSIKNTYMKSILPSLNKDTGHSSHFFTRYTCLAR</sequence>
<feature type="non-terminal residue" evidence="1">
    <location>
        <position position="250"/>
    </location>
</feature>
<protein>
    <submittedName>
        <fullName evidence="1">Uncharacterized protein</fullName>
    </submittedName>
</protein>